<dbReference type="EMBL" id="CAESGF010000007">
    <property type="protein sequence ID" value="CAB4363693.1"/>
    <property type="molecule type" value="Genomic_DNA"/>
</dbReference>
<feature type="transmembrane region" description="Helical" evidence="1">
    <location>
        <begin position="63"/>
        <end position="83"/>
    </location>
</feature>
<feature type="transmembrane region" description="Helical" evidence="1">
    <location>
        <begin position="89"/>
        <end position="108"/>
    </location>
</feature>
<keyword evidence="1" id="KW-1133">Transmembrane helix</keyword>
<evidence type="ECO:0000256" key="1">
    <source>
        <dbReference type="SAM" id="Phobius"/>
    </source>
</evidence>
<feature type="transmembrane region" description="Helical" evidence="1">
    <location>
        <begin position="115"/>
        <end position="134"/>
    </location>
</feature>
<proteinExistence type="predicted"/>
<dbReference type="EMBL" id="CAFBMT010000007">
    <property type="protein sequence ID" value="CAB4932006.1"/>
    <property type="molecule type" value="Genomic_DNA"/>
</dbReference>
<feature type="transmembrane region" description="Helical" evidence="1">
    <location>
        <begin position="176"/>
        <end position="193"/>
    </location>
</feature>
<dbReference type="EMBL" id="CAFBOL010000027">
    <property type="protein sequence ID" value="CAB4988086.1"/>
    <property type="molecule type" value="Genomic_DNA"/>
</dbReference>
<dbReference type="InterPro" id="IPR037185">
    <property type="entry name" value="EmrE-like"/>
</dbReference>
<keyword evidence="1" id="KW-0812">Transmembrane</keyword>
<feature type="transmembrane region" description="Helical" evidence="1">
    <location>
        <begin position="258"/>
        <end position="277"/>
    </location>
</feature>
<feature type="domain" description="EamA" evidence="2">
    <location>
        <begin position="2"/>
        <end position="132"/>
    </location>
</feature>
<feature type="domain" description="EamA" evidence="2">
    <location>
        <begin position="147"/>
        <end position="276"/>
    </location>
</feature>
<evidence type="ECO:0000313" key="4">
    <source>
        <dbReference type="EMBL" id="CAB4717618.1"/>
    </source>
</evidence>
<evidence type="ECO:0000259" key="2">
    <source>
        <dbReference type="Pfam" id="PF00892"/>
    </source>
</evidence>
<gene>
    <name evidence="4" type="ORF">UFOPK2656_01080</name>
    <name evidence="5" type="ORF">UFOPK3099_00682</name>
    <name evidence="6" type="ORF">UFOPK3267_03150</name>
    <name evidence="7" type="ORF">UFOPK3651_01544</name>
    <name evidence="8" type="ORF">UFOPK3931_01291</name>
    <name evidence="3" type="ORF">UFOPK4189_01469</name>
</gene>
<evidence type="ECO:0000313" key="3">
    <source>
        <dbReference type="EMBL" id="CAB4363693.1"/>
    </source>
</evidence>
<dbReference type="EMBL" id="CAFAAV010000037">
    <property type="protein sequence ID" value="CAB4810209.1"/>
    <property type="molecule type" value="Genomic_DNA"/>
</dbReference>
<dbReference type="Pfam" id="PF00892">
    <property type="entry name" value="EamA"/>
    <property type="match status" value="2"/>
</dbReference>
<dbReference type="InterPro" id="IPR000620">
    <property type="entry name" value="EamA_dom"/>
</dbReference>
<accession>A0A6J7N4F4</accession>
<feature type="transmembrane region" description="Helical" evidence="1">
    <location>
        <begin position="146"/>
        <end position="164"/>
    </location>
</feature>
<dbReference type="SUPFAM" id="SSF103481">
    <property type="entry name" value="Multidrug resistance efflux transporter EmrE"/>
    <property type="match status" value="2"/>
</dbReference>
<protein>
    <submittedName>
        <fullName evidence="8">Unannotated protein</fullName>
    </submittedName>
</protein>
<name>A0A6J7N4F4_9ZZZZ</name>
<sequence>MSIVFALLSAAVYGVGDWLGGRASRVQKSLVVATLGQTVSLVMVGAIVLVAGTSAPGVSTWCWAAGGGIVGSLGIVGLYHGLAHGDVSVVAPVSAVVGAAVPVVVGLASGERPGVLAIVGIVVAVAAVALVSGALGTHQHNTPRRIVVLSVLVGACFGSLFVALDRTDAHSGMWPLVIARLASVPFLLIVSGATRATPVRHRGSLQIAVVAGLFDMGANLLYLVAVRGGLLAVVAVVASLYPASTVVLALVVDKERVGKWQFTGMGAAAAALVLVSLSRQ</sequence>
<dbReference type="GO" id="GO:0016020">
    <property type="term" value="C:membrane"/>
    <property type="evidence" value="ECO:0007669"/>
    <property type="project" value="InterPro"/>
</dbReference>
<evidence type="ECO:0000313" key="8">
    <source>
        <dbReference type="EMBL" id="CAB4988086.1"/>
    </source>
</evidence>
<feature type="transmembrane region" description="Helical" evidence="1">
    <location>
        <begin position="205"/>
        <end position="223"/>
    </location>
</feature>
<dbReference type="EMBL" id="CAFBIY010000294">
    <property type="protein sequence ID" value="CAB4853615.1"/>
    <property type="molecule type" value="Genomic_DNA"/>
</dbReference>
<organism evidence="8">
    <name type="scientific">freshwater metagenome</name>
    <dbReference type="NCBI Taxonomy" id="449393"/>
    <lineage>
        <taxon>unclassified sequences</taxon>
        <taxon>metagenomes</taxon>
        <taxon>ecological metagenomes</taxon>
    </lineage>
</organism>
<dbReference type="EMBL" id="CAEZYF010000005">
    <property type="protein sequence ID" value="CAB4717618.1"/>
    <property type="molecule type" value="Genomic_DNA"/>
</dbReference>
<feature type="transmembrane region" description="Helical" evidence="1">
    <location>
        <begin position="230"/>
        <end position="252"/>
    </location>
</feature>
<evidence type="ECO:0000313" key="7">
    <source>
        <dbReference type="EMBL" id="CAB4932006.1"/>
    </source>
</evidence>
<evidence type="ECO:0000313" key="5">
    <source>
        <dbReference type="EMBL" id="CAB4810209.1"/>
    </source>
</evidence>
<reference evidence="8" key="1">
    <citation type="submission" date="2020-05" db="EMBL/GenBank/DDBJ databases">
        <authorList>
            <person name="Chiriac C."/>
            <person name="Salcher M."/>
            <person name="Ghai R."/>
            <person name="Kavagutti S V."/>
        </authorList>
    </citation>
    <scope>NUCLEOTIDE SEQUENCE</scope>
</reference>
<dbReference type="AlphaFoldDB" id="A0A6J7N4F4"/>
<feature type="transmembrane region" description="Helical" evidence="1">
    <location>
        <begin position="30"/>
        <end position="51"/>
    </location>
</feature>
<evidence type="ECO:0000313" key="6">
    <source>
        <dbReference type="EMBL" id="CAB4853615.1"/>
    </source>
</evidence>
<keyword evidence="1" id="KW-0472">Membrane</keyword>